<keyword evidence="2" id="KW-1185">Reference proteome</keyword>
<comment type="caution">
    <text evidence="1">The sequence shown here is derived from an EMBL/GenBank/DDBJ whole genome shotgun (WGS) entry which is preliminary data.</text>
</comment>
<evidence type="ECO:0000313" key="1">
    <source>
        <dbReference type="EMBL" id="CAA3000474.1"/>
    </source>
</evidence>
<evidence type="ECO:0000313" key="2">
    <source>
        <dbReference type="Proteomes" id="UP000594638"/>
    </source>
</evidence>
<dbReference type="AlphaFoldDB" id="A0A8S0T6A0"/>
<gene>
    <name evidence="1" type="ORF">OLEA9_A105321</name>
</gene>
<dbReference type="EMBL" id="CACTIH010005693">
    <property type="protein sequence ID" value="CAA3000474.1"/>
    <property type="molecule type" value="Genomic_DNA"/>
</dbReference>
<name>A0A8S0T6A0_OLEEU</name>
<dbReference type="Gramene" id="OE9A105321T1">
    <property type="protein sequence ID" value="OE9A105321C1"/>
    <property type="gene ID" value="OE9A105321"/>
</dbReference>
<organism evidence="1 2">
    <name type="scientific">Olea europaea subsp. europaea</name>
    <dbReference type="NCBI Taxonomy" id="158383"/>
    <lineage>
        <taxon>Eukaryota</taxon>
        <taxon>Viridiplantae</taxon>
        <taxon>Streptophyta</taxon>
        <taxon>Embryophyta</taxon>
        <taxon>Tracheophyta</taxon>
        <taxon>Spermatophyta</taxon>
        <taxon>Magnoliopsida</taxon>
        <taxon>eudicotyledons</taxon>
        <taxon>Gunneridae</taxon>
        <taxon>Pentapetalae</taxon>
        <taxon>asterids</taxon>
        <taxon>lamiids</taxon>
        <taxon>Lamiales</taxon>
        <taxon>Oleaceae</taxon>
        <taxon>Oleeae</taxon>
        <taxon>Olea</taxon>
    </lineage>
</organism>
<protein>
    <submittedName>
        <fullName evidence="1">Uncharacterized protein</fullName>
    </submittedName>
</protein>
<dbReference type="Proteomes" id="UP000594638">
    <property type="component" value="Unassembled WGS sequence"/>
</dbReference>
<accession>A0A8S0T6A0</accession>
<reference evidence="1 2" key="1">
    <citation type="submission" date="2019-12" db="EMBL/GenBank/DDBJ databases">
        <authorList>
            <person name="Alioto T."/>
            <person name="Alioto T."/>
            <person name="Gomez Garrido J."/>
        </authorList>
    </citation>
    <scope>NUCLEOTIDE SEQUENCE [LARGE SCALE GENOMIC DNA]</scope>
</reference>
<proteinExistence type="predicted"/>
<sequence>MKLRRMFVIQSKRSGKIKLLKLRRIFVIQCRRCCSVLILLMLMSKRHLLR</sequence>